<dbReference type="InterPro" id="IPR013043">
    <property type="entry name" value="DUF1595"/>
</dbReference>
<dbReference type="InterPro" id="IPR013042">
    <property type="entry name" value="DUF1592"/>
</dbReference>
<feature type="domain" description="DUF1585" evidence="3">
    <location>
        <begin position="988"/>
        <end position="1061"/>
    </location>
</feature>
<feature type="region of interest" description="Disordered" evidence="1">
    <location>
        <begin position="221"/>
        <end position="240"/>
    </location>
</feature>
<feature type="compositionally biased region" description="Basic residues" evidence="1">
    <location>
        <begin position="166"/>
        <end position="183"/>
    </location>
</feature>
<feature type="domain" description="DUF1592" evidence="6">
    <location>
        <begin position="727"/>
        <end position="851"/>
    </location>
</feature>
<feature type="compositionally biased region" description="Basic and acidic residues" evidence="1">
    <location>
        <begin position="42"/>
        <end position="51"/>
    </location>
</feature>
<dbReference type="InterPro" id="IPR013039">
    <property type="entry name" value="DUF1588"/>
</dbReference>
<gene>
    <name evidence="8" type="ORF">Pan189_35210</name>
</gene>
<feature type="compositionally biased region" description="Polar residues" evidence="1">
    <location>
        <begin position="248"/>
        <end position="268"/>
    </location>
</feature>
<keyword evidence="2" id="KW-1133">Transmembrane helix</keyword>
<dbReference type="OrthoDB" id="289844at2"/>
<dbReference type="Pfam" id="PF07624">
    <property type="entry name" value="PSD2"/>
    <property type="match status" value="1"/>
</dbReference>
<proteinExistence type="predicted"/>
<keyword evidence="2" id="KW-0472">Membrane</keyword>
<keyword evidence="2" id="KW-0812">Transmembrane</keyword>
<evidence type="ECO:0000256" key="2">
    <source>
        <dbReference type="SAM" id="Phobius"/>
    </source>
</evidence>
<feature type="compositionally biased region" description="Basic and acidic residues" evidence="1">
    <location>
        <begin position="60"/>
        <end position="72"/>
    </location>
</feature>
<accession>A0A517R5I7</accession>
<feature type="compositionally biased region" description="Polar residues" evidence="1">
    <location>
        <begin position="117"/>
        <end position="128"/>
    </location>
</feature>
<dbReference type="Pfam" id="PF07627">
    <property type="entry name" value="PSCyt3"/>
    <property type="match status" value="1"/>
</dbReference>
<feature type="transmembrane region" description="Helical" evidence="2">
    <location>
        <begin position="193"/>
        <end position="216"/>
    </location>
</feature>
<feature type="region of interest" description="Disordered" evidence="1">
    <location>
        <begin position="248"/>
        <end position="282"/>
    </location>
</feature>
<evidence type="ECO:0000259" key="5">
    <source>
        <dbReference type="Pfam" id="PF07627"/>
    </source>
</evidence>
<dbReference type="Pfam" id="PF07637">
    <property type="entry name" value="PSD5"/>
    <property type="match status" value="1"/>
</dbReference>
<sequence length="1080" mass="117795">MSTTTFIPFRVVCGGCDTRIAVKKPELVGRKAKCPKCGETVRLSEPERPQEEEFALQDAPRSDGDRSTERALKAKRQTRSGSSSDGGRNASNGAMPSSPSKSRSKPTAETKPKARSKSNSASPRGNGQSRKRKSQPEHDPFGFDSDDLAMGLDDFDEADAPAPRTARGRKLPARGGKQKRQGKKVAASGGPPIALLVGGGGLAAVALLGFVGWIVVGQLGGSPAAPGSQEVASTVDPAAGGSAQQTFVDANDSTVGANVSPTGNSTNRPTVTTPTASPPTVNYEPPPVQSAQLVSNGGETSLAELATKHDTFQSDVAPVLEQYCVFCHTADDPSGSIVLEGIDSPAEMLSAIRTWEKVGKTQRLKDMPPPDMEAPSDAERKKLIDFADGLSSALAQAKPFEPGPAIFRRLNRRQYANTVRDLFEIDFDAAVAVGLPEDQRAFGYDTIAAALDIPAVLMEKYVLAADKTLARVVVLNPDTFTFEVEDVDKTSTGTLPTDKRQGQTIPPPTEMRNGFFLTRLQTEFRFTADIAEAGTYVLKVRAWEHGKTSPDLAISVNGAVQRLLPIVASEKKPDLMEVPLTLQDGKAEISIGFNNPYHGKPWEKEERFLTLAVDRFELTGPVTAPGVDADPAAHARVFIAEPGNGKSARQAAQEIITKFGLRAYRRPIEQDELERFLSLFDIAQQRGASFEKSVKLMLKAAMISPSFLFRIERDRGPSGEFAVYAVDDYELASRLSYFLWSTMPDDELFQLAGEGRLSQPDVLDAQIKRMLEDERAKALVEDFFVQWLHLEELETALPSEEHFPEFNGTMRSSMRGEVTAMFDHLIESGGSVLDLIDADYTFVDRELRGLYRMDGHDQRGQYKKVNIDKRRNPERGGLLGMGGILAMTSHVARNSPTMRGKWVLDKMLGDPPPPPPANVEQIEEDDEKAVARTFRELLAQHASQSSSCGGCHKKMDPLGFALDNFNPIGRWQRDRSGEPIDSKGVLPDGRVVNGAVELKQLLMTEKDQFTRNLIEQMMIYALGRDVAFYDRPSLASIHNAMQSDDYSITQMIAGVAKSYPFRNRKNSDADTAASVALGSN</sequence>
<feature type="compositionally biased region" description="Polar residues" evidence="1">
    <location>
        <begin position="79"/>
        <end position="95"/>
    </location>
</feature>
<reference evidence="8 9" key="1">
    <citation type="submission" date="2019-02" db="EMBL/GenBank/DDBJ databases">
        <title>Deep-cultivation of Planctomycetes and their phenomic and genomic characterization uncovers novel biology.</title>
        <authorList>
            <person name="Wiegand S."/>
            <person name="Jogler M."/>
            <person name="Boedeker C."/>
            <person name="Pinto D."/>
            <person name="Vollmers J."/>
            <person name="Rivas-Marin E."/>
            <person name="Kohn T."/>
            <person name="Peeters S.H."/>
            <person name="Heuer A."/>
            <person name="Rast P."/>
            <person name="Oberbeckmann S."/>
            <person name="Bunk B."/>
            <person name="Jeske O."/>
            <person name="Meyerdierks A."/>
            <person name="Storesund J.E."/>
            <person name="Kallscheuer N."/>
            <person name="Luecker S."/>
            <person name="Lage O.M."/>
            <person name="Pohl T."/>
            <person name="Merkel B.J."/>
            <person name="Hornburger P."/>
            <person name="Mueller R.-W."/>
            <person name="Bruemmer F."/>
            <person name="Labrenz M."/>
            <person name="Spormann A.M."/>
            <person name="Op den Camp H."/>
            <person name="Overmann J."/>
            <person name="Amann R."/>
            <person name="Jetten M.S.M."/>
            <person name="Mascher T."/>
            <person name="Medema M.H."/>
            <person name="Devos D.P."/>
            <person name="Kaster A.-K."/>
            <person name="Ovreas L."/>
            <person name="Rohde M."/>
            <person name="Galperin M.Y."/>
            <person name="Jogler C."/>
        </authorList>
    </citation>
    <scope>NUCLEOTIDE SEQUENCE [LARGE SCALE GENOMIC DNA]</scope>
    <source>
        <strain evidence="8 9">Pan189</strain>
    </source>
</reference>
<dbReference type="AlphaFoldDB" id="A0A517R5I7"/>
<dbReference type="KEGG" id="svp:Pan189_35210"/>
<evidence type="ECO:0000256" key="1">
    <source>
        <dbReference type="SAM" id="MobiDB-lite"/>
    </source>
</evidence>
<evidence type="ECO:0000259" key="4">
    <source>
        <dbReference type="Pfam" id="PF07626"/>
    </source>
</evidence>
<feature type="compositionally biased region" description="Low complexity" evidence="1">
    <location>
        <begin position="269"/>
        <end position="281"/>
    </location>
</feature>
<dbReference type="Pfam" id="PF07626">
    <property type="entry name" value="PSD3"/>
    <property type="match status" value="1"/>
</dbReference>
<dbReference type="Pfam" id="PF07631">
    <property type="entry name" value="PSD4"/>
    <property type="match status" value="1"/>
</dbReference>
<evidence type="ECO:0000313" key="8">
    <source>
        <dbReference type="EMBL" id="QDT39119.1"/>
    </source>
</evidence>
<dbReference type="EMBL" id="CP036268">
    <property type="protein sequence ID" value="QDT39119.1"/>
    <property type="molecule type" value="Genomic_DNA"/>
</dbReference>
<evidence type="ECO:0000313" key="9">
    <source>
        <dbReference type="Proteomes" id="UP000317318"/>
    </source>
</evidence>
<protein>
    <recommendedName>
        <fullName evidence="10">Planctomycete cytochrome C</fullName>
    </recommendedName>
</protein>
<dbReference type="Proteomes" id="UP000317318">
    <property type="component" value="Chromosome"/>
</dbReference>
<evidence type="ECO:0008006" key="10">
    <source>
        <dbReference type="Google" id="ProtNLM"/>
    </source>
</evidence>
<evidence type="ECO:0000259" key="6">
    <source>
        <dbReference type="Pfam" id="PF07631"/>
    </source>
</evidence>
<evidence type="ECO:0000259" key="7">
    <source>
        <dbReference type="Pfam" id="PF07637"/>
    </source>
</evidence>
<keyword evidence="9" id="KW-1185">Reference proteome</keyword>
<feature type="domain" description="DUF1595" evidence="7">
    <location>
        <begin position="652"/>
        <end position="712"/>
    </location>
</feature>
<dbReference type="InterPro" id="IPR011478">
    <property type="entry name" value="DUF1585"/>
</dbReference>
<name>A0A517R5I7_9PLAN</name>
<feature type="domain" description="DUF1587" evidence="4">
    <location>
        <begin position="408"/>
        <end position="473"/>
    </location>
</feature>
<feature type="region of interest" description="Disordered" evidence="1">
    <location>
        <begin position="30"/>
        <end position="190"/>
    </location>
</feature>
<evidence type="ECO:0000259" key="3">
    <source>
        <dbReference type="Pfam" id="PF07624"/>
    </source>
</evidence>
<feature type="domain" description="DUF1588" evidence="5">
    <location>
        <begin position="875"/>
        <end position="973"/>
    </location>
</feature>
<organism evidence="8 9">
    <name type="scientific">Stratiformator vulcanicus</name>
    <dbReference type="NCBI Taxonomy" id="2527980"/>
    <lineage>
        <taxon>Bacteria</taxon>
        <taxon>Pseudomonadati</taxon>
        <taxon>Planctomycetota</taxon>
        <taxon>Planctomycetia</taxon>
        <taxon>Planctomycetales</taxon>
        <taxon>Planctomycetaceae</taxon>
        <taxon>Stratiformator</taxon>
    </lineage>
</organism>
<dbReference type="InterPro" id="IPR013036">
    <property type="entry name" value="DUF1587"/>
</dbReference>